<dbReference type="Proteomes" id="UP000199403">
    <property type="component" value="Unassembled WGS sequence"/>
</dbReference>
<dbReference type="PANTHER" id="PTHR11261">
    <property type="entry name" value="INTERPHOTORECEPTOR RETINOID-BINDING PROTEIN"/>
    <property type="match status" value="1"/>
</dbReference>
<dbReference type="RefSeq" id="WP_092177220.1">
    <property type="nucleotide sequence ID" value="NZ_FNZH01000006.1"/>
</dbReference>
<dbReference type="Pfam" id="PF14684">
    <property type="entry name" value="Tricorn_C1"/>
    <property type="match status" value="1"/>
</dbReference>
<dbReference type="SMART" id="SM00245">
    <property type="entry name" value="TSPc"/>
    <property type="match status" value="1"/>
</dbReference>
<dbReference type="PANTHER" id="PTHR11261:SF3">
    <property type="entry name" value="RETINOL-BINDING PROTEIN 3"/>
    <property type="match status" value="1"/>
</dbReference>
<dbReference type="InterPro" id="IPR028204">
    <property type="entry name" value="Tricorn_C1"/>
</dbReference>
<reference evidence="3" key="1">
    <citation type="submission" date="2016-10" db="EMBL/GenBank/DDBJ databases">
        <authorList>
            <person name="Varghese N."/>
            <person name="Submissions S."/>
        </authorList>
    </citation>
    <scope>NUCLEOTIDE SEQUENCE [LARGE SCALE GENOMIC DNA]</scope>
    <source>
        <strain evidence="3">IBRC-M 10761</strain>
    </source>
</reference>
<accession>A0A1H7A931</accession>
<dbReference type="OrthoDB" id="6397760at2"/>
<dbReference type="CDD" id="cd07563">
    <property type="entry name" value="Peptidase_S41_IRBP"/>
    <property type="match status" value="1"/>
</dbReference>
<evidence type="ECO:0000259" key="1">
    <source>
        <dbReference type="SMART" id="SM00245"/>
    </source>
</evidence>
<keyword evidence="2" id="KW-0378">Hydrolase</keyword>
<dbReference type="GO" id="GO:0006508">
    <property type="term" value="P:proteolysis"/>
    <property type="evidence" value="ECO:0007669"/>
    <property type="project" value="UniProtKB-KW"/>
</dbReference>
<organism evidence="2 3">
    <name type="scientific">Cyclobacterium xiamenense</name>
    <dbReference type="NCBI Taxonomy" id="1297121"/>
    <lineage>
        <taxon>Bacteria</taxon>
        <taxon>Pseudomonadati</taxon>
        <taxon>Bacteroidota</taxon>
        <taxon>Cytophagia</taxon>
        <taxon>Cytophagales</taxon>
        <taxon>Cyclobacteriaceae</taxon>
        <taxon>Cyclobacterium</taxon>
    </lineage>
</organism>
<protein>
    <submittedName>
        <fullName evidence="2">Tricorn protease C1 domain-containing protein</fullName>
    </submittedName>
</protein>
<dbReference type="InterPro" id="IPR029045">
    <property type="entry name" value="ClpP/crotonase-like_dom_sf"/>
</dbReference>
<name>A0A1H7A931_9BACT</name>
<dbReference type="Gene3D" id="3.30.750.44">
    <property type="match status" value="1"/>
</dbReference>
<dbReference type="Gene3D" id="3.90.226.10">
    <property type="entry name" value="2-enoyl-CoA Hydratase, Chain A, domain 1"/>
    <property type="match status" value="1"/>
</dbReference>
<evidence type="ECO:0000313" key="2">
    <source>
        <dbReference type="EMBL" id="SEJ62149.1"/>
    </source>
</evidence>
<gene>
    <name evidence="2" type="ORF">SAMN05192553_106127</name>
</gene>
<dbReference type="EMBL" id="FNZH01000006">
    <property type="protein sequence ID" value="SEJ62149.1"/>
    <property type="molecule type" value="Genomic_DNA"/>
</dbReference>
<dbReference type="SUPFAM" id="SSF52096">
    <property type="entry name" value="ClpP/crotonase"/>
    <property type="match status" value="1"/>
</dbReference>
<dbReference type="STRING" id="1416801.SAMN05192553_106127"/>
<dbReference type="Pfam" id="PF03572">
    <property type="entry name" value="Peptidase_S41"/>
    <property type="match status" value="1"/>
</dbReference>
<evidence type="ECO:0000313" key="3">
    <source>
        <dbReference type="Proteomes" id="UP000199403"/>
    </source>
</evidence>
<dbReference type="GO" id="GO:0008236">
    <property type="term" value="F:serine-type peptidase activity"/>
    <property type="evidence" value="ECO:0007669"/>
    <property type="project" value="InterPro"/>
</dbReference>
<feature type="domain" description="Tail specific protease" evidence="1">
    <location>
        <begin position="111"/>
        <end position="311"/>
    </location>
</feature>
<dbReference type="InterPro" id="IPR005151">
    <property type="entry name" value="Tail-specific_protease"/>
</dbReference>
<keyword evidence="3" id="KW-1185">Reference proteome</keyword>
<proteinExistence type="predicted"/>
<keyword evidence="2" id="KW-0645">Protease</keyword>
<sequence length="334" mass="38174">MVRPASFSWILVVFLFSCDQWLLPPDPASDPTAVFDTLWEDVNHRYSFFTHKDIDWEQVRADYRPRVNDQMGQLELYDLLAEMLFELRDGHVNLSTGFNRSRNWDWYRDFPVNYDENLIEQEYLGGDYWISGPLQHQVVDEVLYVNYRSFGQRISEANLQVVVERAKRSRGVIIDVRNNGGGNLSNAELLASAFAAEEIEYARQRIKSGPGPDEFGPWEPMTIRPWEEGTYTGRVIVLTNRRSYSATTFFAQMMKALPNVSLVGDQTGGGGGTPVFGELPNGWTYRFSATQTIDLDERQLEDGVVPDLRLDLNPAAVGRGEDNLIETAIFLLRR</sequence>
<dbReference type="PROSITE" id="PS51257">
    <property type="entry name" value="PROKAR_LIPOPROTEIN"/>
    <property type="match status" value="1"/>
</dbReference>
<dbReference type="AlphaFoldDB" id="A0A1H7A931"/>